<dbReference type="EMBL" id="QKWP01004781">
    <property type="protein sequence ID" value="RIB00230.1"/>
    <property type="molecule type" value="Genomic_DNA"/>
</dbReference>
<comment type="caution">
    <text evidence="2">The sequence shown here is derived from an EMBL/GenBank/DDBJ whole genome shotgun (WGS) entry which is preliminary data.</text>
</comment>
<feature type="compositionally biased region" description="Basic and acidic residues" evidence="1">
    <location>
        <begin position="13"/>
        <end position="22"/>
    </location>
</feature>
<feature type="compositionally biased region" description="Polar residues" evidence="1">
    <location>
        <begin position="43"/>
        <end position="61"/>
    </location>
</feature>
<evidence type="ECO:0000313" key="2">
    <source>
        <dbReference type="EMBL" id="RIB00230.1"/>
    </source>
</evidence>
<reference evidence="2 3" key="1">
    <citation type="submission" date="2018-06" db="EMBL/GenBank/DDBJ databases">
        <title>Comparative genomics reveals the genomic features of Rhizophagus irregularis, R. cerebriforme, R. diaphanum and Gigaspora rosea, and their symbiotic lifestyle signature.</title>
        <authorList>
            <person name="Morin E."/>
            <person name="San Clemente H."/>
            <person name="Chen E.C.H."/>
            <person name="De La Providencia I."/>
            <person name="Hainaut M."/>
            <person name="Kuo A."/>
            <person name="Kohler A."/>
            <person name="Murat C."/>
            <person name="Tang N."/>
            <person name="Roy S."/>
            <person name="Loubradou J."/>
            <person name="Henrissat B."/>
            <person name="Grigoriev I.V."/>
            <person name="Corradi N."/>
            <person name="Roux C."/>
            <person name="Martin F.M."/>
        </authorList>
    </citation>
    <scope>NUCLEOTIDE SEQUENCE [LARGE SCALE GENOMIC DNA]</scope>
    <source>
        <strain evidence="2 3">DAOM 194757</strain>
    </source>
</reference>
<dbReference type="Proteomes" id="UP000266673">
    <property type="component" value="Unassembled WGS sequence"/>
</dbReference>
<name>A0A397TQH6_9GLOM</name>
<evidence type="ECO:0000256" key="1">
    <source>
        <dbReference type="SAM" id="MobiDB-lite"/>
    </source>
</evidence>
<sequence>MYSNENEYVGNKLLEDQKKSELDTNNSSDAKTTRITKRFLDGQSITNEEASNNEQDSSNEYPYTDSSHESDGSEHDEFISPTLRLSEDPFTENIIITNVPPRIPSFRSDLDVSLNNVNISAKFRQYINEAVSHATDKGLRTGIKSQKIYAEILSTIRYRG</sequence>
<dbReference type="OrthoDB" id="2370938at2759"/>
<gene>
    <name evidence="2" type="ORF">C2G38_2235078</name>
</gene>
<feature type="region of interest" description="Disordered" evidence="1">
    <location>
        <begin position="1"/>
        <end position="78"/>
    </location>
</feature>
<organism evidence="2 3">
    <name type="scientific">Gigaspora rosea</name>
    <dbReference type="NCBI Taxonomy" id="44941"/>
    <lineage>
        <taxon>Eukaryota</taxon>
        <taxon>Fungi</taxon>
        <taxon>Fungi incertae sedis</taxon>
        <taxon>Mucoromycota</taxon>
        <taxon>Glomeromycotina</taxon>
        <taxon>Glomeromycetes</taxon>
        <taxon>Diversisporales</taxon>
        <taxon>Gigasporaceae</taxon>
        <taxon>Gigaspora</taxon>
    </lineage>
</organism>
<proteinExistence type="predicted"/>
<evidence type="ECO:0000313" key="3">
    <source>
        <dbReference type="Proteomes" id="UP000266673"/>
    </source>
</evidence>
<dbReference type="AlphaFoldDB" id="A0A397TQH6"/>
<feature type="compositionally biased region" description="Basic and acidic residues" evidence="1">
    <location>
        <begin position="66"/>
        <end position="78"/>
    </location>
</feature>
<accession>A0A397TQH6</accession>
<keyword evidence="3" id="KW-1185">Reference proteome</keyword>
<protein>
    <submittedName>
        <fullName evidence="2">Uncharacterized protein</fullName>
    </submittedName>
</protein>
<dbReference type="STRING" id="44941.A0A397TQH6"/>